<evidence type="ECO:0000256" key="5">
    <source>
        <dbReference type="SAM" id="MobiDB-lite"/>
    </source>
</evidence>
<feature type="domain" description="DNA-binding protein H-NS-like C-terminal" evidence="6">
    <location>
        <begin position="130"/>
        <end position="175"/>
    </location>
</feature>
<proteinExistence type="inferred from homology"/>
<feature type="region of interest" description="Disordered" evidence="5">
    <location>
        <begin position="131"/>
        <end position="159"/>
    </location>
</feature>
<reference evidence="7" key="1">
    <citation type="submission" date="2013-07" db="EMBL/GenBank/DDBJ databases">
        <authorList>
            <person name="McIlroy S."/>
        </authorList>
    </citation>
    <scope>NUCLEOTIDE SEQUENCE [LARGE SCALE GENOMIC DNA]</scope>
    <source>
        <strain evidence="7">Run_A_D11</strain>
    </source>
</reference>
<dbReference type="InterPro" id="IPR027444">
    <property type="entry name" value="H-NS_C_dom"/>
</dbReference>
<dbReference type="GO" id="GO:0000976">
    <property type="term" value="F:transcription cis-regulatory region binding"/>
    <property type="evidence" value="ECO:0007669"/>
    <property type="project" value="TreeGrafter"/>
</dbReference>
<protein>
    <recommendedName>
        <fullName evidence="6">DNA-binding protein H-NS-like C-terminal domain-containing protein</fullName>
    </recommendedName>
</protein>
<comment type="similarity">
    <text evidence="2">Belongs to the histone-like protein H-NS family.</text>
</comment>
<dbReference type="AlphaFoldDB" id="W6M8S5"/>
<dbReference type="EMBL" id="CBTJ020000030">
    <property type="protein sequence ID" value="CDI02095.1"/>
    <property type="molecule type" value="Genomic_DNA"/>
</dbReference>
<name>W6M8S5_9GAMM</name>
<reference evidence="7" key="2">
    <citation type="submission" date="2014-03" db="EMBL/GenBank/DDBJ databases">
        <title>Candidatus Competibacter-lineage genomes retrieved from metagenomes reveal functional metabolic diversity.</title>
        <authorList>
            <person name="McIlroy S.J."/>
            <person name="Albertsen M."/>
            <person name="Andresen E.K."/>
            <person name="Saunders A.M."/>
            <person name="Kristiansen R."/>
            <person name="Stokholm-Bjerregaard M."/>
            <person name="Nielsen K.L."/>
            <person name="Nielsen P.H."/>
        </authorList>
    </citation>
    <scope>NUCLEOTIDE SEQUENCE</scope>
    <source>
        <strain evidence="7">Run_A_D11</strain>
    </source>
</reference>
<evidence type="ECO:0000259" key="6">
    <source>
        <dbReference type="SMART" id="SM00528"/>
    </source>
</evidence>
<evidence type="ECO:0000313" key="8">
    <source>
        <dbReference type="Proteomes" id="UP000035760"/>
    </source>
</evidence>
<dbReference type="GO" id="GO:0003681">
    <property type="term" value="F:bent DNA binding"/>
    <property type="evidence" value="ECO:0007669"/>
    <property type="project" value="TreeGrafter"/>
</dbReference>
<evidence type="ECO:0000313" key="7">
    <source>
        <dbReference type="EMBL" id="CDI02095.1"/>
    </source>
</evidence>
<evidence type="ECO:0000256" key="1">
    <source>
        <dbReference type="ARBA" id="ARBA00004453"/>
    </source>
</evidence>
<keyword evidence="8" id="KW-1185">Reference proteome</keyword>
<gene>
    <name evidence="7" type="ORF">BN873_240043</name>
</gene>
<keyword evidence="4" id="KW-0238">DNA-binding</keyword>
<evidence type="ECO:0000256" key="2">
    <source>
        <dbReference type="ARBA" id="ARBA00010610"/>
    </source>
</evidence>
<accession>W6M8S5</accession>
<dbReference type="GO" id="GO:0005829">
    <property type="term" value="C:cytosol"/>
    <property type="evidence" value="ECO:0007669"/>
    <property type="project" value="TreeGrafter"/>
</dbReference>
<dbReference type="SUPFAM" id="SSF81273">
    <property type="entry name" value="H-NS histone-like proteins"/>
    <property type="match status" value="1"/>
</dbReference>
<dbReference type="GO" id="GO:0003680">
    <property type="term" value="F:minor groove of adenine-thymine-rich DNA binding"/>
    <property type="evidence" value="ECO:0007669"/>
    <property type="project" value="TreeGrafter"/>
</dbReference>
<dbReference type="RefSeq" id="WP_139031654.1">
    <property type="nucleotide sequence ID" value="NZ_CBTJ020000030.1"/>
</dbReference>
<sequence length="177" mass="20163">MALAETAEAINGQFAWPFARVAASFGQANRSYENCKIIANIKRNALQYHSDVHHEYSKQTSIRHNETMSNSIEDIIKSSTIEQLQALISRAEDEIEYKKVDEIETTRNEWIAKASQLGMNPEDILQYTGRKRKSTGKPKYRNPANPEQTWTGHGKKPGWLKQAVENGANQESFRIPE</sequence>
<organism evidence="7 8">
    <name type="scientific">Candidatus Competibacter denitrificans Run_A_D11</name>
    <dbReference type="NCBI Taxonomy" id="1400863"/>
    <lineage>
        <taxon>Bacteria</taxon>
        <taxon>Pseudomonadati</taxon>
        <taxon>Pseudomonadota</taxon>
        <taxon>Gammaproteobacteria</taxon>
        <taxon>Candidatus Competibacteraceae</taxon>
        <taxon>Candidatus Competibacter</taxon>
    </lineage>
</organism>
<dbReference type="STRING" id="1400863.BN873_240043"/>
<dbReference type="Pfam" id="PF00816">
    <property type="entry name" value="Histone_HNS"/>
    <property type="match status" value="1"/>
</dbReference>
<dbReference type="GO" id="GO:0001217">
    <property type="term" value="F:DNA-binding transcription repressor activity"/>
    <property type="evidence" value="ECO:0007669"/>
    <property type="project" value="TreeGrafter"/>
</dbReference>
<evidence type="ECO:0000256" key="3">
    <source>
        <dbReference type="ARBA" id="ARBA00022490"/>
    </source>
</evidence>
<dbReference type="SMART" id="SM00528">
    <property type="entry name" value="HNS"/>
    <property type="match status" value="1"/>
</dbReference>
<dbReference type="GO" id="GO:0009295">
    <property type="term" value="C:nucleoid"/>
    <property type="evidence" value="ECO:0007669"/>
    <property type="project" value="UniProtKB-SubCell"/>
</dbReference>
<evidence type="ECO:0000256" key="4">
    <source>
        <dbReference type="ARBA" id="ARBA00023125"/>
    </source>
</evidence>
<dbReference type="InterPro" id="IPR037150">
    <property type="entry name" value="H-NS_C_dom_sf"/>
</dbReference>
<dbReference type="OrthoDB" id="5297879at2"/>
<dbReference type="Gene3D" id="4.10.430.10">
    <property type="entry name" value="Histone-like protein H-NS, C-terminal domain"/>
    <property type="match status" value="1"/>
</dbReference>
<dbReference type="PANTHER" id="PTHR38097">
    <property type="match status" value="1"/>
</dbReference>
<dbReference type="GO" id="GO:0032993">
    <property type="term" value="C:protein-DNA complex"/>
    <property type="evidence" value="ECO:0007669"/>
    <property type="project" value="TreeGrafter"/>
</dbReference>
<dbReference type="PANTHER" id="PTHR38097:SF2">
    <property type="entry name" value="DNA-BINDING PROTEIN STPA"/>
    <property type="match status" value="1"/>
</dbReference>
<dbReference type="Proteomes" id="UP000035760">
    <property type="component" value="Unassembled WGS sequence"/>
</dbReference>
<comment type="caution">
    <text evidence="7">The sequence shown here is derived from an EMBL/GenBank/DDBJ whole genome shotgun (WGS) entry which is preliminary data.</text>
</comment>
<keyword evidence="3" id="KW-0963">Cytoplasm</keyword>
<comment type="subcellular location">
    <subcellularLocation>
        <location evidence="1">Cytoplasm</location>
        <location evidence="1">Nucleoid</location>
    </subcellularLocation>
</comment>
<feature type="compositionally biased region" description="Basic residues" evidence="5">
    <location>
        <begin position="131"/>
        <end position="140"/>
    </location>
</feature>